<dbReference type="AlphaFoldDB" id="A0AB34JJF9"/>
<feature type="region of interest" description="Disordered" evidence="5">
    <location>
        <begin position="234"/>
        <end position="263"/>
    </location>
</feature>
<dbReference type="PANTHER" id="PTHR14879">
    <property type="entry name" value="CASPASE REGULATOR, RING FINGER DOMAIN-CONTAINING"/>
    <property type="match status" value="1"/>
</dbReference>
<protein>
    <recommendedName>
        <fullName evidence="10">RING-type domain-containing protein</fullName>
    </recommendedName>
</protein>
<dbReference type="SMART" id="SM00064">
    <property type="entry name" value="FYVE"/>
    <property type="match status" value="1"/>
</dbReference>
<keyword evidence="2 4" id="KW-0863">Zinc-finger</keyword>
<evidence type="ECO:0000259" key="6">
    <source>
        <dbReference type="PROSITE" id="PS50089"/>
    </source>
</evidence>
<evidence type="ECO:0000259" key="7">
    <source>
        <dbReference type="PROSITE" id="PS50178"/>
    </source>
</evidence>
<keyword evidence="3" id="KW-0862">Zinc</keyword>
<name>A0AB34JJF9_PRYPA</name>
<dbReference type="Pfam" id="PF01363">
    <property type="entry name" value="FYVE"/>
    <property type="match status" value="1"/>
</dbReference>
<dbReference type="PROSITE" id="PS50178">
    <property type="entry name" value="ZF_FYVE"/>
    <property type="match status" value="1"/>
</dbReference>
<feature type="compositionally biased region" description="Low complexity" evidence="5">
    <location>
        <begin position="44"/>
        <end position="59"/>
    </location>
</feature>
<dbReference type="PROSITE" id="PS50089">
    <property type="entry name" value="ZF_RING_2"/>
    <property type="match status" value="1"/>
</dbReference>
<reference evidence="8 9" key="1">
    <citation type="journal article" date="2024" name="Science">
        <title>Giant polyketide synthase enzymes in the biosynthesis of giant marine polyether toxins.</title>
        <authorList>
            <person name="Fallon T.R."/>
            <person name="Shende V.V."/>
            <person name="Wierzbicki I.H."/>
            <person name="Pendleton A.L."/>
            <person name="Watervoot N.F."/>
            <person name="Auber R.P."/>
            <person name="Gonzalez D.J."/>
            <person name="Wisecaver J.H."/>
            <person name="Moore B.S."/>
        </authorList>
    </citation>
    <scope>NUCLEOTIDE SEQUENCE [LARGE SCALE GENOMIC DNA]</scope>
    <source>
        <strain evidence="8 9">12B1</strain>
    </source>
</reference>
<evidence type="ECO:0008006" key="10">
    <source>
        <dbReference type="Google" id="ProtNLM"/>
    </source>
</evidence>
<evidence type="ECO:0000313" key="9">
    <source>
        <dbReference type="Proteomes" id="UP001515480"/>
    </source>
</evidence>
<evidence type="ECO:0000256" key="3">
    <source>
        <dbReference type="ARBA" id="ARBA00022833"/>
    </source>
</evidence>
<dbReference type="Pfam" id="PF13920">
    <property type="entry name" value="zf-C3HC4_3"/>
    <property type="match status" value="1"/>
</dbReference>
<dbReference type="InterPro" id="IPR051728">
    <property type="entry name" value="RING-FYVE_E3_ubiquitin-ligase"/>
</dbReference>
<evidence type="ECO:0000256" key="5">
    <source>
        <dbReference type="SAM" id="MobiDB-lite"/>
    </source>
</evidence>
<comment type="caution">
    <text evidence="8">The sequence shown here is derived from an EMBL/GenBank/DDBJ whole genome shotgun (WGS) entry which is preliminary data.</text>
</comment>
<organism evidence="8 9">
    <name type="scientific">Prymnesium parvum</name>
    <name type="common">Toxic golden alga</name>
    <dbReference type="NCBI Taxonomy" id="97485"/>
    <lineage>
        <taxon>Eukaryota</taxon>
        <taxon>Haptista</taxon>
        <taxon>Haptophyta</taxon>
        <taxon>Prymnesiophyceae</taxon>
        <taxon>Prymnesiales</taxon>
        <taxon>Prymnesiaceae</taxon>
        <taxon>Prymnesium</taxon>
    </lineage>
</organism>
<feature type="domain" description="FYVE-type" evidence="7">
    <location>
        <begin position="98"/>
        <end position="170"/>
    </location>
</feature>
<evidence type="ECO:0000256" key="4">
    <source>
        <dbReference type="PROSITE-ProRule" id="PRU00175"/>
    </source>
</evidence>
<evidence type="ECO:0000256" key="2">
    <source>
        <dbReference type="ARBA" id="ARBA00022771"/>
    </source>
</evidence>
<evidence type="ECO:0000313" key="8">
    <source>
        <dbReference type="EMBL" id="KAL1520824.1"/>
    </source>
</evidence>
<dbReference type="PANTHER" id="PTHR14879:SF5">
    <property type="entry name" value="RING-TYPE DOMAIN-CONTAINING PROTEIN"/>
    <property type="match status" value="1"/>
</dbReference>
<evidence type="ECO:0000256" key="1">
    <source>
        <dbReference type="ARBA" id="ARBA00022723"/>
    </source>
</evidence>
<gene>
    <name evidence="8" type="ORF">AB1Y20_022386</name>
</gene>
<dbReference type="SUPFAM" id="SSF57903">
    <property type="entry name" value="FYVE/PHD zinc finger"/>
    <property type="match status" value="1"/>
</dbReference>
<dbReference type="InterPro" id="IPR011011">
    <property type="entry name" value="Znf_FYVE_PHD"/>
</dbReference>
<sequence>MEDGMADQSLQPSHAPTHAHAAEPPSQLPEADTAHFLEHPPLAPSSSLPDLHAPSPPASTSALAAAFRSLSRALCHPHSVAPAHPHAIDSRSADWVSRDDVVHCPICQVELGTQHKNITKRHCRLCGGVFCYTCTYDKITLRHAPEGVCFPTASRLAEMHVCVRCYDLAPTPADGLRRCRICHQKVRLTVFDAHLSVCTDEYQGRSHLAPQQWEYIARRRRLRLELADCSEIEMSPQPACSNDSPPAAAGEGEGEGSDERPGERDLPEWMLCVVCMTNEANAAIISCGHAVACVRCCERFTTCPVCRKPIERLLRIYHS</sequence>
<dbReference type="InterPro" id="IPR000306">
    <property type="entry name" value="Znf_FYVE"/>
</dbReference>
<dbReference type="EMBL" id="JBGBPQ010000008">
    <property type="protein sequence ID" value="KAL1520824.1"/>
    <property type="molecule type" value="Genomic_DNA"/>
</dbReference>
<dbReference type="InterPro" id="IPR017455">
    <property type="entry name" value="Znf_FYVE-rel"/>
</dbReference>
<keyword evidence="9" id="KW-1185">Reference proteome</keyword>
<proteinExistence type="predicted"/>
<dbReference type="SUPFAM" id="SSF57850">
    <property type="entry name" value="RING/U-box"/>
    <property type="match status" value="1"/>
</dbReference>
<feature type="domain" description="RING-type" evidence="6">
    <location>
        <begin position="272"/>
        <end position="307"/>
    </location>
</feature>
<accession>A0AB34JJF9</accession>
<dbReference type="InterPro" id="IPR001841">
    <property type="entry name" value="Znf_RING"/>
</dbReference>
<feature type="compositionally biased region" description="Low complexity" evidence="5">
    <location>
        <begin position="12"/>
        <end position="25"/>
    </location>
</feature>
<dbReference type="Proteomes" id="UP001515480">
    <property type="component" value="Unassembled WGS sequence"/>
</dbReference>
<keyword evidence="1" id="KW-0479">Metal-binding</keyword>
<dbReference type="GO" id="GO:0008270">
    <property type="term" value="F:zinc ion binding"/>
    <property type="evidence" value="ECO:0007669"/>
    <property type="project" value="UniProtKB-KW"/>
</dbReference>
<dbReference type="InterPro" id="IPR013083">
    <property type="entry name" value="Znf_RING/FYVE/PHD"/>
</dbReference>
<dbReference type="Gene3D" id="3.30.40.10">
    <property type="entry name" value="Zinc/RING finger domain, C3HC4 (zinc finger)"/>
    <property type="match status" value="2"/>
</dbReference>
<feature type="region of interest" description="Disordered" evidence="5">
    <location>
        <begin position="1"/>
        <end position="59"/>
    </location>
</feature>